<sequence length="215" mass="25471">MFRRLYLVFELVALLTVLFCFDKIKKTAYKYFAPYLAFVLIYEVGSIENWFVIDHKNLWISNITLDIFFVFYSVFLTQLIRSIKFKGWIKYIIILSILFSIINTIFIQGFWELNTITILIQFVILIALACFYFYELMLQPNYVFNIASGPGFWMSTGVLFFCLTEFLFYSAFAYMAYEKNYTHYDIVQLVLSNIANAILYSCLTISFLCIQKMKC</sequence>
<keyword evidence="1" id="KW-0812">Transmembrane</keyword>
<feature type="transmembrane region" description="Helical" evidence="1">
    <location>
        <begin position="31"/>
        <end position="52"/>
    </location>
</feature>
<keyword evidence="3" id="KW-1185">Reference proteome</keyword>
<feature type="transmembrane region" description="Helical" evidence="1">
    <location>
        <begin position="158"/>
        <end position="177"/>
    </location>
</feature>
<organism evidence="2 3">
    <name type="scientific">Mucilaginibacter phyllosphaerae</name>
    <dbReference type="NCBI Taxonomy" id="1812349"/>
    <lineage>
        <taxon>Bacteria</taxon>
        <taxon>Pseudomonadati</taxon>
        <taxon>Bacteroidota</taxon>
        <taxon>Sphingobacteriia</taxon>
        <taxon>Sphingobacteriales</taxon>
        <taxon>Sphingobacteriaceae</taxon>
        <taxon>Mucilaginibacter</taxon>
    </lineage>
</organism>
<evidence type="ECO:0000313" key="2">
    <source>
        <dbReference type="EMBL" id="MBB3970115.1"/>
    </source>
</evidence>
<feature type="transmembrane region" description="Helical" evidence="1">
    <location>
        <begin position="88"/>
        <end position="110"/>
    </location>
</feature>
<evidence type="ECO:0000256" key="1">
    <source>
        <dbReference type="SAM" id="Phobius"/>
    </source>
</evidence>
<dbReference type="Proteomes" id="UP000583101">
    <property type="component" value="Unassembled WGS sequence"/>
</dbReference>
<protein>
    <submittedName>
        <fullName evidence="2">Uncharacterized protein</fullName>
    </submittedName>
</protein>
<feature type="transmembrane region" description="Helical" evidence="1">
    <location>
        <begin position="189"/>
        <end position="210"/>
    </location>
</feature>
<accession>A0ABR6IBA8</accession>
<proteinExistence type="predicted"/>
<comment type="caution">
    <text evidence="2">The sequence shown here is derived from an EMBL/GenBank/DDBJ whole genome shotgun (WGS) entry which is preliminary data.</text>
</comment>
<dbReference type="EMBL" id="JACIEG010000005">
    <property type="protein sequence ID" value="MBB3970115.1"/>
    <property type="molecule type" value="Genomic_DNA"/>
</dbReference>
<evidence type="ECO:0000313" key="3">
    <source>
        <dbReference type="Proteomes" id="UP000583101"/>
    </source>
</evidence>
<feature type="transmembrane region" description="Helical" evidence="1">
    <location>
        <begin position="116"/>
        <end position="137"/>
    </location>
</feature>
<keyword evidence="1" id="KW-0472">Membrane</keyword>
<keyword evidence="1" id="KW-1133">Transmembrane helix</keyword>
<name>A0ABR6IBA8_9SPHI</name>
<gene>
    <name evidence="2" type="ORF">GGR35_002731</name>
</gene>
<feature type="transmembrane region" description="Helical" evidence="1">
    <location>
        <begin position="58"/>
        <end position="76"/>
    </location>
</feature>
<feature type="transmembrane region" description="Helical" evidence="1">
    <location>
        <begin position="6"/>
        <end position="24"/>
    </location>
</feature>
<reference evidence="2 3" key="1">
    <citation type="submission" date="2020-08" db="EMBL/GenBank/DDBJ databases">
        <title>Genomic Encyclopedia of Type Strains, Phase IV (KMG-IV): sequencing the most valuable type-strain genomes for metagenomic binning, comparative biology and taxonomic classification.</title>
        <authorList>
            <person name="Goeker M."/>
        </authorList>
    </citation>
    <scope>NUCLEOTIDE SEQUENCE [LARGE SCALE GENOMIC DNA]</scope>
    <source>
        <strain evidence="2 3">DSM 100995</strain>
    </source>
</reference>